<keyword evidence="5" id="KW-0378">Hydrolase</keyword>
<dbReference type="PANTHER" id="PTHR43253:SF1">
    <property type="entry name" value="TRICORN PROTEASE HOMOLOG 2-RELATED"/>
    <property type="match status" value="1"/>
</dbReference>
<comment type="subcellular location">
    <subcellularLocation>
        <location evidence="1">Cytoplasm</location>
    </subcellularLocation>
</comment>
<dbReference type="GO" id="GO:0006508">
    <property type="term" value="P:proteolysis"/>
    <property type="evidence" value="ECO:0007669"/>
    <property type="project" value="UniProtKB-KW"/>
</dbReference>
<evidence type="ECO:0000259" key="7">
    <source>
        <dbReference type="PROSITE" id="PS50106"/>
    </source>
</evidence>
<dbReference type="PROSITE" id="PS50106">
    <property type="entry name" value="PDZ"/>
    <property type="match status" value="1"/>
</dbReference>
<dbReference type="STRING" id="980251.GCA_001642875_02132"/>
<evidence type="ECO:0000313" key="9">
    <source>
        <dbReference type="Proteomes" id="UP000322214"/>
    </source>
</evidence>
<feature type="domain" description="PDZ" evidence="7">
    <location>
        <begin position="59"/>
        <end position="104"/>
    </location>
</feature>
<dbReference type="RefSeq" id="WP_075084562.1">
    <property type="nucleotide sequence ID" value="NZ_CP042912.1"/>
</dbReference>
<dbReference type="SUPFAM" id="SSF50156">
    <property type="entry name" value="PDZ domain-like"/>
    <property type="match status" value="1"/>
</dbReference>
<dbReference type="KEGG" id="mff:MFFC18_25020"/>
<dbReference type="SUPFAM" id="SSF52096">
    <property type="entry name" value="ClpP/crotonase"/>
    <property type="match status" value="1"/>
</dbReference>
<keyword evidence="4" id="KW-0645">Protease</keyword>
<dbReference type="InterPro" id="IPR029414">
    <property type="entry name" value="Tricorn_PDZ"/>
</dbReference>
<dbReference type="InterPro" id="IPR001478">
    <property type="entry name" value="PDZ"/>
</dbReference>
<dbReference type="EMBL" id="CP042912">
    <property type="protein sequence ID" value="QEG22619.1"/>
    <property type="molecule type" value="Genomic_DNA"/>
</dbReference>
<protein>
    <recommendedName>
        <fullName evidence="7">PDZ domain-containing protein</fullName>
    </recommendedName>
</protein>
<accession>A0A5B9PAU4</accession>
<organism evidence="8 9">
    <name type="scientific">Mariniblastus fucicola</name>
    <dbReference type="NCBI Taxonomy" id="980251"/>
    <lineage>
        <taxon>Bacteria</taxon>
        <taxon>Pseudomonadati</taxon>
        <taxon>Planctomycetota</taxon>
        <taxon>Planctomycetia</taxon>
        <taxon>Pirellulales</taxon>
        <taxon>Pirellulaceae</taxon>
        <taxon>Mariniblastus</taxon>
    </lineage>
</organism>
<dbReference type="InterPro" id="IPR005151">
    <property type="entry name" value="Tail-specific_protease"/>
</dbReference>
<evidence type="ECO:0000256" key="5">
    <source>
        <dbReference type="ARBA" id="ARBA00022801"/>
    </source>
</evidence>
<name>A0A5B9PAU4_9BACT</name>
<keyword evidence="9" id="KW-1185">Reference proteome</keyword>
<dbReference type="PANTHER" id="PTHR43253">
    <property type="entry name" value="TRICORN PROTEASE HOMOLOG 2-RELATED"/>
    <property type="match status" value="1"/>
</dbReference>
<evidence type="ECO:0000256" key="1">
    <source>
        <dbReference type="ARBA" id="ARBA00004496"/>
    </source>
</evidence>
<proteinExistence type="inferred from homology"/>
<dbReference type="AlphaFoldDB" id="A0A5B9PAU4"/>
<dbReference type="Gene3D" id="3.30.750.44">
    <property type="match status" value="1"/>
</dbReference>
<dbReference type="Pfam" id="PF03572">
    <property type="entry name" value="Peptidase_S41"/>
    <property type="match status" value="1"/>
</dbReference>
<keyword evidence="3" id="KW-0963">Cytoplasm</keyword>
<gene>
    <name evidence="8" type="ORF">MFFC18_25020</name>
</gene>
<dbReference type="SMART" id="SM00245">
    <property type="entry name" value="TSPc"/>
    <property type="match status" value="1"/>
</dbReference>
<dbReference type="Gene3D" id="3.90.226.10">
    <property type="entry name" value="2-enoyl-CoA Hydratase, Chain A, domain 1"/>
    <property type="match status" value="1"/>
</dbReference>
<reference evidence="8 9" key="1">
    <citation type="submission" date="2019-08" db="EMBL/GenBank/DDBJ databases">
        <title>Deep-cultivation of Planctomycetes and their phenomic and genomic characterization uncovers novel biology.</title>
        <authorList>
            <person name="Wiegand S."/>
            <person name="Jogler M."/>
            <person name="Boedeker C."/>
            <person name="Pinto D."/>
            <person name="Vollmers J."/>
            <person name="Rivas-Marin E."/>
            <person name="Kohn T."/>
            <person name="Peeters S.H."/>
            <person name="Heuer A."/>
            <person name="Rast P."/>
            <person name="Oberbeckmann S."/>
            <person name="Bunk B."/>
            <person name="Jeske O."/>
            <person name="Meyerdierks A."/>
            <person name="Storesund J.E."/>
            <person name="Kallscheuer N."/>
            <person name="Luecker S."/>
            <person name="Lage O.M."/>
            <person name="Pohl T."/>
            <person name="Merkel B.J."/>
            <person name="Hornburger P."/>
            <person name="Mueller R.-W."/>
            <person name="Bruemmer F."/>
            <person name="Labrenz M."/>
            <person name="Spormann A.M."/>
            <person name="Op den Camp H."/>
            <person name="Overmann J."/>
            <person name="Amann R."/>
            <person name="Jetten M.S.M."/>
            <person name="Mascher T."/>
            <person name="Medema M.H."/>
            <person name="Devos D.P."/>
            <person name="Kaster A.-K."/>
            <person name="Ovreas L."/>
            <person name="Rohde M."/>
            <person name="Galperin M.Y."/>
            <person name="Jogler C."/>
        </authorList>
    </citation>
    <scope>NUCLEOTIDE SEQUENCE [LARGE SCALE GENOMIC DNA]</scope>
    <source>
        <strain evidence="8 9">FC18</strain>
    </source>
</reference>
<dbReference type="Pfam" id="PF14685">
    <property type="entry name" value="PDZ_Tricorn"/>
    <property type="match status" value="1"/>
</dbReference>
<dbReference type="InterPro" id="IPR036034">
    <property type="entry name" value="PDZ_sf"/>
</dbReference>
<evidence type="ECO:0000256" key="3">
    <source>
        <dbReference type="ARBA" id="ARBA00022490"/>
    </source>
</evidence>
<evidence type="ECO:0000256" key="2">
    <source>
        <dbReference type="ARBA" id="ARBA00008524"/>
    </source>
</evidence>
<sequence length="372" mass="40487">MRAKYRPMAAECLGAAEFSELMNMMLGELNASHMGHRGGSDPLPNFDAQNEWSPTTYHLGLRFELGGKGPGLVVESVIPGSPCARARSLVKVGETLLEIDGTAVGPNVDLEKLLTMDEPKEVTLRVRSAAGEERDVAVRPTASVARLLYDEWVEKTRAKVDELSEGKLGYLHIQGMNFRSFRQMEEDLYHAGAGKEGLVIDVRFNGGGSTADHVMTALTQPHHAITQSRGSGEGYPQDRRVYASWTKPIVMLCNEHSFSNAEIVSHAVKQTGRGRVVGMRTAGGVISTGSVRLLDGGSVRMPRRGWYLSSTGEDMELNGCEPDIAIWNDPSWNSPGGEDVQLAKAVEALAEDVETENTKGKVKIKPASKLRK</sequence>
<dbReference type="CDD" id="cd07562">
    <property type="entry name" value="Peptidase_S41_TRI"/>
    <property type="match status" value="1"/>
</dbReference>
<evidence type="ECO:0000313" key="8">
    <source>
        <dbReference type="EMBL" id="QEG22619.1"/>
    </source>
</evidence>
<comment type="similarity">
    <text evidence="2">Belongs to the peptidase S41B family.</text>
</comment>
<evidence type="ECO:0000256" key="6">
    <source>
        <dbReference type="ARBA" id="ARBA00022825"/>
    </source>
</evidence>
<dbReference type="OrthoDB" id="269409at2"/>
<keyword evidence="6" id="KW-0720">Serine protease</keyword>
<dbReference type="InterPro" id="IPR029045">
    <property type="entry name" value="ClpP/crotonase-like_dom_sf"/>
</dbReference>
<dbReference type="GO" id="GO:0008236">
    <property type="term" value="F:serine-type peptidase activity"/>
    <property type="evidence" value="ECO:0007669"/>
    <property type="project" value="UniProtKB-KW"/>
</dbReference>
<dbReference type="Proteomes" id="UP000322214">
    <property type="component" value="Chromosome"/>
</dbReference>
<dbReference type="SMART" id="SM00228">
    <property type="entry name" value="PDZ"/>
    <property type="match status" value="1"/>
</dbReference>
<evidence type="ECO:0000256" key="4">
    <source>
        <dbReference type="ARBA" id="ARBA00022670"/>
    </source>
</evidence>
<dbReference type="InterPro" id="IPR012393">
    <property type="entry name" value="Tricorn_protease"/>
</dbReference>
<dbReference type="GO" id="GO:0005737">
    <property type="term" value="C:cytoplasm"/>
    <property type="evidence" value="ECO:0007669"/>
    <property type="project" value="UniProtKB-SubCell"/>
</dbReference>
<dbReference type="Gene3D" id="2.30.42.10">
    <property type="match status" value="1"/>
</dbReference>